<feature type="region of interest" description="Disordered" evidence="1">
    <location>
        <begin position="581"/>
        <end position="622"/>
    </location>
</feature>
<feature type="compositionally biased region" description="Polar residues" evidence="1">
    <location>
        <begin position="581"/>
        <end position="598"/>
    </location>
</feature>
<dbReference type="Proteomes" id="UP000031737">
    <property type="component" value="Unassembled WGS sequence"/>
</dbReference>
<gene>
    <name evidence="2" type="ORF">TRSC58_05245</name>
</gene>
<sequence>MPSSSLSLFQLREKAALFPVLTLYSCISDAQESGNGARYSAQDKFTGCMYEVRCLPLNVSSSQSDLDKLLAVQQKRLDALTSASSRGNVSASVSLPIDAYVQELASSKEYFVVSVSSFGGLSLGDMIRAGCRLLENADFNEILSCVEEYARESMRLPPHRNLTLNALLRQLTVRSGAVEMDHPSRWVIGDWQLLAEDAAPTTHEELVGDLEWLLYSAFEKLGVSCDPDGNVLRRDVVEMRINETIERIRKGTVTSVGRSPRASHSNTHVKKQIHQTRSVIVNGATTTTTAVGGDSGVNGGDSNELVDKVALHRQKLNEEQQFLRSFRSEEGKKGNSRDVLSRDGEELDDVEVPRRRVKVMDVFYPSKLLRSVTLETEASRKQFVGKKETILDAVTETLHIGLQRSRQNRQIEDDAIRMRREAILSMLMRSATLANKHANPSLVDTRNTSPSSQPPVQRASRLPNGTPLATQGFIPHSDDCMCSDTTTFRRSSSPVARRPDLPRSGIGPVLSSSNLERECISAAKHEMSDASEEQSITTFPMSAKGEAPSSSQKGTVGHQASRYTICRTDQHLLSPRRGVFNSVNTTERSPLGGTLSQGRTPRTTRRRQQTEKGNKHNIRSAPRRLVGNYSVPRLAVGNTVLGGTGFSHALLISHNKSEVLGASQSVWRGEDKHRSPCITTRGLGGVGSLSRGRVIHVNGPFLGMTARRRHADLGDNLT</sequence>
<name>A0A061J1E5_TRYRA</name>
<dbReference type="AlphaFoldDB" id="A0A061J1E5"/>
<dbReference type="EMBL" id="AUPL01005245">
    <property type="protein sequence ID" value="ESL07072.1"/>
    <property type="molecule type" value="Genomic_DNA"/>
</dbReference>
<feature type="region of interest" description="Disordered" evidence="1">
    <location>
        <begin position="436"/>
        <end position="466"/>
    </location>
</feature>
<evidence type="ECO:0000313" key="2">
    <source>
        <dbReference type="EMBL" id="ESL07072.1"/>
    </source>
</evidence>
<feature type="compositionally biased region" description="Basic and acidic residues" evidence="1">
    <location>
        <begin position="328"/>
        <end position="344"/>
    </location>
</feature>
<feature type="region of interest" description="Disordered" evidence="1">
    <location>
        <begin position="328"/>
        <end position="347"/>
    </location>
</feature>
<comment type="caution">
    <text evidence="2">The sequence shown here is derived from an EMBL/GenBank/DDBJ whole genome shotgun (WGS) entry which is preliminary data.</text>
</comment>
<protein>
    <submittedName>
        <fullName evidence="2">Uncharacterized protein</fullName>
    </submittedName>
</protein>
<evidence type="ECO:0000313" key="3">
    <source>
        <dbReference type="Proteomes" id="UP000031737"/>
    </source>
</evidence>
<accession>A0A061J1E5</accession>
<keyword evidence="3" id="KW-1185">Reference proteome</keyword>
<organism evidence="2 3">
    <name type="scientific">Trypanosoma rangeli SC58</name>
    <dbReference type="NCBI Taxonomy" id="429131"/>
    <lineage>
        <taxon>Eukaryota</taxon>
        <taxon>Discoba</taxon>
        <taxon>Euglenozoa</taxon>
        <taxon>Kinetoplastea</taxon>
        <taxon>Metakinetoplastina</taxon>
        <taxon>Trypanosomatida</taxon>
        <taxon>Trypanosomatidae</taxon>
        <taxon>Trypanosoma</taxon>
        <taxon>Herpetosoma</taxon>
    </lineage>
</organism>
<feature type="compositionally biased region" description="Polar residues" evidence="1">
    <location>
        <begin position="253"/>
        <end position="266"/>
    </location>
</feature>
<dbReference type="VEuPathDB" id="TriTrypDB:TRSC58_05245"/>
<feature type="compositionally biased region" description="Polar residues" evidence="1">
    <location>
        <begin position="442"/>
        <end position="455"/>
    </location>
</feature>
<proteinExistence type="predicted"/>
<feature type="region of interest" description="Disordered" evidence="1">
    <location>
        <begin position="253"/>
        <end position="273"/>
    </location>
</feature>
<reference evidence="2 3" key="1">
    <citation type="submission" date="2013-07" db="EMBL/GenBank/DDBJ databases">
        <authorList>
            <person name="Stoco P.H."/>
            <person name="Wagner G."/>
            <person name="Gerber A."/>
            <person name="Zaha A."/>
            <person name="Thompson C."/>
            <person name="Bartholomeu D.C."/>
            <person name="Luckemeyer D.D."/>
            <person name="Bahia D."/>
            <person name="Loreto E."/>
            <person name="Prestes E.B."/>
            <person name="Lima F.M."/>
            <person name="Rodrigues-Luiz G."/>
            <person name="Vallejo G.A."/>
            <person name="Filho J.F."/>
            <person name="Monteiro K.M."/>
            <person name="Tyler K.M."/>
            <person name="de Almeida L.G."/>
            <person name="Ortiz M.F."/>
            <person name="Siervo M.A."/>
            <person name="de Moraes M.H."/>
            <person name="Cunha O.L."/>
            <person name="Mendonca-Neto R."/>
            <person name="Silva R."/>
            <person name="Teixeira S.M."/>
            <person name="Murta S.M."/>
            <person name="Sincero T.C."/>
            <person name="Mendes T.A."/>
            <person name="Urmenyi T.P."/>
            <person name="Silva V.G."/>
            <person name="da Rocha W.D."/>
            <person name="Andersson B."/>
            <person name="Romanha A.J."/>
            <person name="Steindel M."/>
            <person name="de Vasconcelos A.T."/>
            <person name="Grisard E.C."/>
        </authorList>
    </citation>
    <scope>NUCLEOTIDE SEQUENCE [LARGE SCALE GENOMIC DNA]</scope>
    <source>
        <strain evidence="2 3">SC58</strain>
    </source>
</reference>
<feature type="region of interest" description="Disordered" evidence="1">
    <location>
        <begin position="490"/>
        <end position="510"/>
    </location>
</feature>
<evidence type="ECO:0000256" key="1">
    <source>
        <dbReference type="SAM" id="MobiDB-lite"/>
    </source>
</evidence>
<dbReference type="OrthoDB" id="248322at2759"/>